<evidence type="ECO:0000313" key="1">
    <source>
        <dbReference type="EMBL" id="MFC4221432.1"/>
    </source>
</evidence>
<accession>A0ABV8PN94</accession>
<evidence type="ECO:0000313" key="2">
    <source>
        <dbReference type="Proteomes" id="UP001595841"/>
    </source>
</evidence>
<evidence type="ECO:0008006" key="3">
    <source>
        <dbReference type="Google" id="ProtNLM"/>
    </source>
</evidence>
<dbReference type="EMBL" id="JBHSCL010000009">
    <property type="protein sequence ID" value="MFC4221432.1"/>
    <property type="molecule type" value="Genomic_DNA"/>
</dbReference>
<proteinExistence type="predicted"/>
<sequence length="261" mass="30756">MNKLTLFLSAFVIITNVEAQKFDIKDFNEKAKIAEWLVNYDLAAWWSTDSLLTKNQSKIEKLGKEWFCFQDSTNTWHSVYGKYEDGFYDQVFHFVIKSSSDVKESTEILDQPFLSNHAEALNIALKESKEVRDSSGLRYNNYIRQNERGNFDVYILPAFQPDGTAVYGGEFIYEITPENIIVKDKSYYQGQFRGFKTNPPREIWLNYRELEKPSLGSVFFAWYYKPYFTKIFIDNKETSTTPFQDGDIWTWIHVEKDLNKD</sequence>
<protein>
    <recommendedName>
        <fullName evidence="3">S9 family peptidase</fullName>
    </recommendedName>
</protein>
<comment type="caution">
    <text evidence="1">The sequence shown here is derived from an EMBL/GenBank/DDBJ whole genome shotgun (WGS) entry which is preliminary data.</text>
</comment>
<dbReference type="Proteomes" id="UP001595841">
    <property type="component" value="Unassembled WGS sequence"/>
</dbReference>
<name>A0ABV8PN94_9FLAO</name>
<keyword evidence="2" id="KW-1185">Reference proteome</keyword>
<gene>
    <name evidence="1" type="ORF">ACFOWS_14870</name>
</gene>
<organism evidence="1 2">
    <name type="scientific">Flagellimonas marina</name>
    <dbReference type="NCBI Taxonomy" id="1775168"/>
    <lineage>
        <taxon>Bacteria</taxon>
        <taxon>Pseudomonadati</taxon>
        <taxon>Bacteroidota</taxon>
        <taxon>Flavobacteriia</taxon>
        <taxon>Flavobacteriales</taxon>
        <taxon>Flavobacteriaceae</taxon>
        <taxon>Flagellimonas</taxon>
    </lineage>
</organism>
<reference evidence="2" key="1">
    <citation type="journal article" date="2019" name="Int. J. Syst. Evol. Microbiol.">
        <title>The Global Catalogue of Microorganisms (GCM) 10K type strain sequencing project: providing services to taxonomists for standard genome sequencing and annotation.</title>
        <authorList>
            <consortium name="The Broad Institute Genomics Platform"/>
            <consortium name="The Broad Institute Genome Sequencing Center for Infectious Disease"/>
            <person name="Wu L."/>
            <person name="Ma J."/>
        </authorList>
    </citation>
    <scope>NUCLEOTIDE SEQUENCE [LARGE SCALE GENOMIC DNA]</scope>
    <source>
        <strain evidence="2">CGMCC 1.15774</strain>
    </source>
</reference>
<dbReference type="RefSeq" id="WP_379766137.1">
    <property type="nucleotide sequence ID" value="NZ_JBHSCL010000009.1"/>
</dbReference>